<dbReference type="Proteomes" id="UP000093807">
    <property type="component" value="Unassembled WGS sequence"/>
</dbReference>
<reference evidence="4 5" key="1">
    <citation type="submission" date="2016-06" db="EMBL/GenBank/DDBJ databases">
        <title>Draft genome sequence of Flavobacterium succinicans strain DD5b.</title>
        <authorList>
            <person name="Poehlein A."/>
            <person name="Daniel R."/>
            <person name="Simeonova D.D."/>
        </authorList>
    </citation>
    <scope>NUCLEOTIDE SEQUENCE [LARGE SCALE GENOMIC DNA]</scope>
    <source>
        <strain evidence="4 5">DD5b</strain>
    </source>
</reference>
<comment type="caution">
    <text evidence="4">The sequence shown here is derived from an EMBL/GenBank/DDBJ whole genome shotgun (WGS) entry which is preliminary data.</text>
</comment>
<protein>
    <submittedName>
        <fullName evidence="4">Putative acetyltransferase</fullName>
    </submittedName>
</protein>
<dbReference type="OrthoDB" id="9792929at2"/>
<dbReference type="Pfam" id="PF00583">
    <property type="entry name" value="Acetyltransf_1"/>
    <property type="match status" value="1"/>
</dbReference>
<dbReference type="PANTHER" id="PTHR10545:SF29">
    <property type="entry name" value="GH14572P-RELATED"/>
    <property type="match status" value="1"/>
</dbReference>
<evidence type="ECO:0000256" key="2">
    <source>
        <dbReference type="ARBA" id="ARBA00023315"/>
    </source>
</evidence>
<accession>A0A199XRA6</accession>
<dbReference type="InterPro" id="IPR000182">
    <property type="entry name" value="GNAT_dom"/>
</dbReference>
<evidence type="ECO:0000313" key="5">
    <source>
        <dbReference type="Proteomes" id="UP000093807"/>
    </source>
</evidence>
<dbReference type="RefSeq" id="WP_064715000.1">
    <property type="nucleotide sequence ID" value="NZ_JMTM01000035.1"/>
</dbReference>
<dbReference type="SUPFAM" id="SSF55729">
    <property type="entry name" value="Acyl-CoA N-acyltransferases (Nat)"/>
    <property type="match status" value="1"/>
</dbReference>
<dbReference type="GO" id="GO:0008080">
    <property type="term" value="F:N-acetyltransferase activity"/>
    <property type="evidence" value="ECO:0007669"/>
    <property type="project" value="TreeGrafter"/>
</dbReference>
<proteinExistence type="predicted"/>
<evidence type="ECO:0000259" key="3">
    <source>
        <dbReference type="PROSITE" id="PS51186"/>
    </source>
</evidence>
<name>A0A199XRA6_9FLAO</name>
<sequence>MIRKATLHDLDALTVLFDQYLVFYKKPSNIENHKAFLKERLENHEAEVFLAFDEQNKAIGFALNYITFSSLLLKKIVILNDLFVNPNTRKAGIGSKLIEETKKLAHDIGSPIIRLRTAKNNFTAQKLYHKMGFIRDEHLYGYDLILEN</sequence>
<dbReference type="InterPro" id="IPR051016">
    <property type="entry name" value="Diverse_Substrate_AcTransf"/>
</dbReference>
<dbReference type="PROSITE" id="PS51186">
    <property type="entry name" value="GNAT"/>
    <property type="match status" value="1"/>
</dbReference>
<feature type="domain" description="N-acetyltransferase" evidence="3">
    <location>
        <begin position="1"/>
        <end position="148"/>
    </location>
</feature>
<keyword evidence="1 4" id="KW-0808">Transferase</keyword>
<evidence type="ECO:0000313" key="4">
    <source>
        <dbReference type="EMBL" id="OAZ04170.1"/>
    </source>
</evidence>
<dbReference type="EMBL" id="JMTM01000035">
    <property type="protein sequence ID" value="OAZ04170.1"/>
    <property type="molecule type" value="Genomic_DNA"/>
</dbReference>
<dbReference type="InterPro" id="IPR016181">
    <property type="entry name" value="Acyl_CoA_acyltransferase"/>
</dbReference>
<gene>
    <name evidence="4" type="ORF">FLB_11630</name>
</gene>
<dbReference type="PANTHER" id="PTHR10545">
    <property type="entry name" value="DIAMINE N-ACETYLTRANSFERASE"/>
    <property type="match status" value="1"/>
</dbReference>
<dbReference type="AlphaFoldDB" id="A0A199XRA6"/>
<organism evidence="4 5">
    <name type="scientific">Flavobacterium succinicans</name>
    <dbReference type="NCBI Taxonomy" id="29536"/>
    <lineage>
        <taxon>Bacteria</taxon>
        <taxon>Pseudomonadati</taxon>
        <taxon>Bacteroidota</taxon>
        <taxon>Flavobacteriia</taxon>
        <taxon>Flavobacteriales</taxon>
        <taxon>Flavobacteriaceae</taxon>
        <taxon>Flavobacterium</taxon>
    </lineage>
</organism>
<evidence type="ECO:0000256" key="1">
    <source>
        <dbReference type="ARBA" id="ARBA00022679"/>
    </source>
</evidence>
<keyword evidence="2" id="KW-0012">Acyltransferase</keyword>
<keyword evidence="5" id="KW-1185">Reference proteome</keyword>
<dbReference type="CDD" id="cd04301">
    <property type="entry name" value="NAT_SF"/>
    <property type="match status" value="1"/>
</dbReference>
<dbReference type="PATRIC" id="fig|29536.5.peg.1225"/>
<dbReference type="Gene3D" id="3.40.630.30">
    <property type="match status" value="1"/>
</dbReference>